<dbReference type="InterPro" id="IPR013655">
    <property type="entry name" value="PAS_fold_3"/>
</dbReference>
<evidence type="ECO:0000313" key="4">
    <source>
        <dbReference type="EMBL" id="GAA1423307.1"/>
    </source>
</evidence>
<dbReference type="Proteomes" id="UP001500973">
    <property type="component" value="Unassembled WGS sequence"/>
</dbReference>
<evidence type="ECO:0000313" key="5">
    <source>
        <dbReference type="Proteomes" id="UP001500973"/>
    </source>
</evidence>
<dbReference type="PANTHER" id="PTHR43156">
    <property type="entry name" value="STAGE II SPORULATION PROTEIN E-RELATED"/>
    <property type="match status" value="1"/>
</dbReference>
<dbReference type="InterPro" id="IPR052016">
    <property type="entry name" value="Bact_Sigma-Reg"/>
</dbReference>
<accession>A0ABN1YV07</accession>
<evidence type="ECO:0000256" key="2">
    <source>
        <dbReference type="SAM" id="MobiDB-lite"/>
    </source>
</evidence>
<dbReference type="InterPro" id="IPR000700">
    <property type="entry name" value="PAS-assoc_C"/>
</dbReference>
<dbReference type="InterPro" id="IPR036457">
    <property type="entry name" value="PPM-type-like_dom_sf"/>
</dbReference>
<sequence>MPSHLSADRSAAQPPGRGSVDALISQTRRLKDDVDAVRRGTPADAADPRERFQRALYDLALHQLNDLDEHLAQLREAPRQASGPSSPAPPVPRQGSLVSRVGSAEWNLLTDEASWSPELYGVLGRDPAAPPLTLDELPSLVLDEDRPKLTAMVTGCLVDGRPIDGEFRVVLPDGGVRTMHMMGEPVLGADGSTASMWAVLRDVSELRRCRRAVSETRDSLHHQWQKAEQTEHRLAVELQEAVLPARHGTLRLPHTGPRTAQPHAGRPRLDIAALQLPSSTGPRIGGDWYDALDVSDGTTLLSVGGLTGQGSVAVASARAMLLGAVRGMAMAGTAPGPLLTCLNGLLDATVQPALGSALCLRYRPGTRSLVWARAGRLAPLLFRGGTGRVLDAPEGMLLGTASGAVYGQAEETLEPGDLLLLHTDGLVPGYAGEAAAHRLLATMTPQVTGATTAQDCVRAMVREFGEQHREDDACVLVARVTDWRGSPTARPGAGVQHG</sequence>
<gene>
    <name evidence="4" type="ORF">GCM10009601_26260</name>
</gene>
<dbReference type="SUPFAM" id="SSF81606">
    <property type="entry name" value="PP2C-like"/>
    <property type="match status" value="1"/>
</dbReference>
<dbReference type="EMBL" id="BAAAIZ010000033">
    <property type="protein sequence ID" value="GAA1423307.1"/>
    <property type="molecule type" value="Genomic_DNA"/>
</dbReference>
<dbReference type="Gene3D" id="2.10.70.100">
    <property type="match status" value="1"/>
</dbReference>
<dbReference type="SUPFAM" id="SSF55785">
    <property type="entry name" value="PYP-like sensor domain (PAS domain)"/>
    <property type="match status" value="1"/>
</dbReference>
<dbReference type="SMART" id="SM00331">
    <property type="entry name" value="PP2C_SIG"/>
    <property type="match status" value="1"/>
</dbReference>
<feature type="domain" description="PAC" evidence="3">
    <location>
        <begin position="163"/>
        <end position="215"/>
    </location>
</feature>
<dbReference type="PANTHER" id="PTHR43156:SF2">
    <property type="entry name" value="STAGE II SPORULATION PROTEIN E"/>
    <property type="match status" value="1"/>
</dbReference>
<dbReference type="RefSeq" id="WP_344012655.1">
    <property type="nucleotide sequence ID" value="NZ_BAAAIZ010000033.1"/>
</dbReference>
<dbReference type="PROSITE" id="PS50113">
    <property type="entry name" value="PAC"/>
    <property type="match status" value="1"/>
</dbReference>
<dbReference type="Gene3D" id="3.60.40.10">
    <property type="entry name" value="PPM-type phosphatase domain"/>
    <property type="match status" value="1"/>
</dbReference>
<proteinExistence type="predicted"/>
<dbReference type="Pfam" id="PF07228">
    <property type="entry name" value="SpoIIE"/>
    <property type="match status" value="1"/>
</dbReference>
<dbReference type="InterPro" id="IPR001932">
    <property type="entry name" value="PPM-type_phosphatase-like_dom"/>
</dbReference>
<dbReference type="Pfam" id="PF08447">
    <property type="entry name" value="PAS_3"/>
    <property type="match status" value="1"/>
</dbReference>
<feature type="compositionally biased region" description="Basic and acidic residues" evidence="2">
    <location>
        <begin position="29"/>
        <end position="38"/>
    </location>
</feature>
<feature type="region of interest" description="Disordered" evidence="2">
    <location>
        <begin position="76"/>
        <end position="96"/>
    </location>
</feature>
<evidence type="ECO:0000259" key="3">
    <source>
        <dbReference type="PROSITE" id="PS50113"/>
    </source>
</evidence>
<comment type="caution">
    <text evidence="4">The sequence shown here is derived from an EMBL/GenBank/DDBJ whole genome shotgun (WGS) entry which is preliminary data.</text>
</comment>
<reference evidence="4 5" key="1">
    <citation type="journal article" date="2019" name="Int. J. Syst. Evol. Microbiol.">
        <title>The Global Catalogue of Microorganisms (GCM) 10K type strain sequencing project: providing services to taxonomists for standard genome sequencing and annotation.</title>
        <authorList>
            <consortium name="The Broad Institute Genomics Platform"/>
            <consortium name="The Broad Institute Genome Sequencing Center for Infectious Disease"/>
            <person name="Wu L."/>
            <person name="Ma J."/>
        </authorList>
    </citation>
    <scope>NUCLEOTIDE SEQUENCE [LARGE SCALE GENOMIC DNA]</scope>
    <source>
        <strain evidence="4 5">JCM 11756</strain>
    </source>
</reference>
<organism evidence="4 5">
    <name type="scientific">Streptomyces thermospinosisporus</name>
    <dbReference type="NCBI Taxonomy" id="161482"/>
    <lineage>
        <taxon>Bacteria</taxon>
        <taxon>Bacillati</taxon>
        <taxon>Actinomycetota</taxon>
        <taxon>Actinomycetes</taxon>
        <taxon>Kitasatosporales</taxon>
        <taxon>Streptomycetaceae</taxon>
        <taxon>Streptomyces</taxon>
    </lineage>
</organism>
<name>A0ABN1YV07_9ACTN</name>
<dbReference type="Gene3D" id="3.30.450.20">
    <property type="entry name" value="PAS domain"/>
    <property type="match status" value="1"/>
</dbReference>
<keyword evidence="1" id="KW-0378">Hydrolase</keyword>
<feature type="region of interest" description="Disordered" evidence="2">
    <location>
        <begin position="1"/>
        <end position="49"/>
    </location>
</feature>
<protein>
    <submittedName>
        <fullName evidence="4">PAS domain-containing protein</fullName>
    </submittedName>
</protein>
<evidence type="ECO:0000256" key="1">
    <source>
        <dbReference type="ARBA" id="ARBA00022801"/>
    </source>
</evidence>
<keyword evidence="5" id="KW-1185">Reference proteome</keyword>
<dbReference type="InterPro" id="IPR035965">
    <property type="entry name" value="PAS-like_dom_sf"/>
</dbReference>